<feature type="compositionally biased region" description="Polar residues" evidence="1">
    <location>
        <begin position="417"/>
        <end position="440"/>
    </location>
</feature>
<dbReference type="EMBL" id="CACSHJ010000008">
    <property type="protein sequence ID" value="CAA0149246.1"/>
    <property type="molecule type" value="Genomic_DNA"/>
</dbReference>
<accession>A0A5S9RT62</accession>
<evidence type="ECO:0000313" key="2">
    <source>
        <dbReference type="EMBL" id="CAA0149246.1"/>
    </source>
</evidence>
<organism evidence="2 3">
    <name type="scientific">Arabidopsis thaliana</name>
    <name type="common">Mouse-ear cress</name>
    <dbReference type="NCBI Taxonomy" id="3702"/>
    <lineage>
        <taxon>Eukaryota</taxon>
        <taxon>Viridiplantae</taxon>
        <taxon>Streptophyta</taxon>
        <taxon>Embryophyta</taxon>
        <taxon>Tracheophyta</taxon>
        <taxon>Spermatophyta</taxon>
        <taxon>Magnoliopsida</taxon>
        <taxon>eudicotyledons</taxon>
        <taxon>Gunneridae</taxon>
        <taxon>Pentapetalae</taxon>
        <taxon>rosids</taxon>
        <taxon>malvids</taxon>
        <taxon>Brassicales</taxon>
        <taxon>Brassicaceae</taxon>
        <taxon>Camelineae</taxon>
        <taxon>Arabidopsis</taxon>
    </lineage>
</organism>
<protein>
    <submittedName>
        <fullName evidence="2">Uncharacterized protein</fullName>
    </submittedName>
</protein>
<feature type="compositionally biased region" description="Polar residues" evidence="1">
    <location>
        <begin position="393"/>
        <end position="405"/>
    </location>
</feature>
<feature type="compositionally biased region" description="Basic and acidic residues" evidence="1">
    <location>
        <begin position="211"/>
        <end position="224"/>
    </location>
</feature>
<dbReference type="OrthoDB" id="10401540at2759"/>
<reference evidence="2 3" key="1">
    <citation type="submission" date="2019-12" db="EMBL/GenBank/DDBJ databases">
        <authorList>
            <person name="Jiao W.-B."/>
            <person name="Schneeberger K."/>
        </authorList>
    </citation>
    <scope>NUCLEOTIDE SEQUENCE [LARGE SCALE GENOMIC DNA]</scope>
    <source>
        <strain evidence="3">cv. C24</strain>
    </source>
</reference>
<evidence type="ECO:0000313" key="3">
    <source>
        <dbReference type="Proteomes" id="UP000434276"/>
    </source>
</evidence>
<feature type="compositionally biased region" description="Low complexity" evidence="1">
    <location>
        <begin position="318"/>
        <end position="336"/>
    </location>
</feature>
<name>A0A5S9RT62_ARATH</name>
<feature type="compositionally biased region" description="Basic and acidic residues" evidence="1">
    <location>
        <begin position="9"/>
        <end position="22"/>
    </location>
</feature>
<feature type="region of interest" description="Disordered" evidence="1">
    <location>
        <begin position="1"/>
        <end position="22"/>
    </location>
</feature>
<evidence type="ECO:0000256" key="1">
    <source>
        <dbReference type="SAM" id="MobiDB-lite"/>
    </source>
</evidence>
<dbReference type="AlphaFoldDB" id="A0A5S9RT62"/>
<feature type="region of interest" description="Disordered" evidence="1">
    <location>
        <begin position="207"/>
        <end position="235"/>
    </location>
</feature>
<dbReference type="Proteomes" id="UP000434276">
    <property type="component" value="Unassembled WGS sequence"/>
</dbReference>
<sequence>MLGVTLTKVHSEKSKSRDRLVHKETKENAWGDRRLEIVEGKKSVPRNRRSGLGIVEKVTGRGSSIGLGSSRKLPGPRICRPGVEIVEKNLSGPRNRRPGPRLHRPGVEIVDQVRDFIDRVRGFVDQEWKSSTRTRNRRPGPRICRPGVEIVDQVRDFIDRVRGFVDQVRDFIDRVQVFDFFLEPVSPQTFQCMLVPRGKRAIKLYRGGSGNRREKSIGSEESSTRTRNRRPGPRICRPGVEIVDQVRDFIDRVRGIVDQDDEWSMKIYRVRGMVDQGLKSSTRSETSSTVSEEWSRVCRPGRGIVDRVRGFVDQGLKSSTRSETSSTGSEDSSTRTMNGPRLHRPCPRSGRPGVEIIDRDREFVDQDGGMLDQDDEWAMKIYRVRGMVDQKLESSTGSENSSTRTRSGRGFVDQELKSSTGSENSSTRTAEPSTRTMNGR</sequence>
<gene>
    <name evidence="2" type="ORF">C24_LOCUS6</name>
</gene>
<feature type="region of interest" description="Disordered" evidence="1">
    <location>
        <begin position="388"/>
        <end position="440"/>
    </location>
</feature>
<proteinExistence type="predicted"/>
<feature type="region of interest" description="Disordered" evidence="1">
    <location>
        <begin position="311"/>
        <end position="369"/>
    </location>
</feature>